<keyword evidence="8" id="KW-1185">Reference proteome</keyword>
<name>A0A1Y6CDE7_9BACT</name>
<proteinExistence type="inferred from homology"/>
<dbReference type="PANTHER" id="PTHR44051:SF9">
    <property type="entry name" value="GLUTATHIONE S-TRANSFERASE 1"/>
    <property type="match status" value="1"/>
</dbReference>
<evidence type="ECO:0000256" key="4">
    <source>
        <dbReference type="RuleBase" id="RU003494"/>
    </source>
</evidence>
<dbReference type="SUPFAM" id="SSF52833">
    <property type="entry name" value="Thioredoxin-like"/>
    <property type="match status" value="1"/>
</dbReference>
<dbReference type="Gene3D" id="3.40.30.10">
    <property type="entry name" value="Glutaredoxin"/>
    <property type="match status" value="1"/>
</dbReference>
<organism evidence="7 8">
    <name type="scientific">Pseudobacteriovorax antillogorgiicola</name>
    <dbReference type="NCBI Taxonomy" id="1513793"/>
    <lineage>
        <taxon>Bacteria</taxon>
        <taxon>Pseudomonadati</taxon>
        <taxon>Bdellovibrionota</taxon>
        <taxon>Oligoflexia</taxon>
        <taxon>Oligoflexales</taxon>
        <taxon>Pseudobacteriovoracaceae</taxon>
        <taxon>Pseudobacteriovorax</taxon>
    </lineage>
</organism>
<evidence type="ECO:0000313" key="7">
    <source>
        <dbReference type="EMBL" id="SMF57998.1"/>
    </source>
</evidence>
<dbReference type="Gene3D" id="1.20.1050.10">
    <property type="match status" value="1"/>
</dbReference>
<dbReference type="SUPFAM" id="SSF47616">
    <property type="entry name" value="GST C-terminal domain-like"/>
    <property type="match status" value="1"/>
</dbReference>
<dbReference type="PROSITE" id="PS50405">
    <property type="entry name" value="GST_CTER"/>
    <property type="match status" value="1"/>
</dbReference>
<dbReference type="RefSeq" id="WP_132322581.1">
    <property type="nucleotide sequence ID" value="NZ_FWZT01000019.1"/>
</dbReference>
<accession>A0A1Y6CDE7</accession>
<dbReference type="SFLD" id="SFLDG01150">
    <property type="entry name" value="Main.1:_Beta-like"/>
    <property type="match status" value="1"/>
</dbReference>
<dbReference type="GO" id="GO:0004601">
    <property type="term" value="F:peroxidase activity"/>
    <property type="evidence" value="ECO:0007669"/>
    <property type="project" value="UniProtKB-ARBA"/>
</dbReference>
<dbReference type="OrthoDB" id="5291630at2"/>
<dbReference type="InterPro" id="IPR036282">
    <property type="entry name" value="Glutathione-S-Trfase_C_sf"/>
</dbReference>
<dbReference type="EMBL" id="FWZT01000019">
    <property type="protein sequence ID" value="SMF57998.1"/>
    <property type="molecule type" value="Genomic_DNA"/>
</dbReference>
<dbReference type="SFLD" id="SFLDS00019">
    <property type="entry name" value="Glutathione_Transferase_(cytos"/>
    <property type="match status" value="1"/>
</dbReference>
<dbReference type="FunFam" id="3.40.30.10:FF:000156">
    <property type="entry name" value="Glutathione S-transferase 1"/>
    <property type="match status" value="1"/>
</dbReference>
<dbReference type="InterPro" id="IPR004045">
    <property type="entry name" value="Glutathione_S-Trfase_N"/>
</dbReference>
<dbReference type="SFLD" id="SFLDG00358">
    <property type="entry name" value="Main_(cytGST)"/>
    <property type="match status" value="1"/>
</dbReference>
<feature type="domain" description="GST N-terminal" evidence="5">
    <location>
        <begin position="1"/>
        <end position="81"/>
    </location>
</feature>
<dbReference type="Pfam" id="PF00043">
    <property type="entry name" value="GST_C"/>
    <property type="match status" value="1"/>
</dbReference>
<evidence type="ECO:0000313" key="8">
    <source>
        <dbReference type="Proteomes" id="UP000192907"/>
    </source>
</evidence>
<evidence type="ECO:0000256" key="1">
    <source>
        <dbReference type="ARBA" id="ARBA00012452"/>
    </source>
</evidence>
<dbReference type="CDD" id="cd03046">
    <property type="entry name" value="GST_N_GTT1_like"/>
    <property type="match status" value="1"/>
</dbReference>
<dbReference type="STRING" id="1513793.SAMN06296036_11944"/>
<dbReference type="AlphaFoldDB" id="A0A1Y6CDE7"/>
<dbReference type="PANTHER" id="PTHR44051">
    <property type="entry name" value="GLUTATHIONE S-TRANSFERASE-RELATED"/>
    <property type="match status" value="1"/>
</dbReference>
<dbReference type="InterPro" id="IPR036249">
    <property type="entry name" value="Thioredoxin-like_sf"/>
</dbReference>
<evidence type="ECO:0000259" key="6">
    <source>
        <dbReference type="PROSITE" id="PS50405"/>
    </source>
</evidence>
<dbReference type="PROSITE" id="PS50404">
    <property type="entry name" value="GST_NTER"/>
    <property type="match status" value="1"/>
</dbReference>
<dbReference type="InterPro" id="IPR040079">
    <property type="entry name" value="Glutathione_S-Trfase"/>
</dbReference>
<comment type="similarity">
    <text evidence="4">Belongs to the GST superfamily.</text>
</comment>
<dbReference type="InterPro" id="IPR010987">
    <property type="entry name" value="Glutathione-S-Trfase_C-like"/>
</dbReference>
<dbReference type="EC" id="2.5.1.18" evidence="1"/>
<evidence type="ECO:0000259" key="5">
    <source>
        <dbReference type="PROSITE" id="PS50404"/>
    </source>
</evidence>
<dbReference type="Proteomes" id="UP000192907">
    <property type="component" value="Unassembled WGS sequence"/>
</dbReference>
<dbReference type="InterPro" id="IPR004046">
    <property type="entry name" value="GST_C"/>
</dbReference>
<dbReference type="GO" id="GO:0004364">
    <property type="term" value="F:glutathione transferase activity"/>
    <property type="evidence" value="ECO:0007669"/>
    <property type="project" value="UniProtKB-EC"/>
</dbReference>
<dbReference type="GO" id="GO:0005737">
    <property type="term" value="C:cytoplasm"/>
    <property type="evidence" value="ECO:0007669"/>
    <property type="project" value="UniProtKB-ARBA"/>
</dbReference>
<reference evidence="8" key="1">
    <citation type="submission" date="2017-04" db="EMBL/GenBank/DDBJ databases">
        <authorList>
            <person name="Varghese N."/>
            <person name="Submissions S."/>
        </authorList>
    </citation>
    <scope>NUCLEOTIDE SEQUENCE [LARGE SCALE GENOMIC DNA]</scope>
    <source>
        <strain evidence="8">RKEM611</strain>
    </source>
</reference>
<feature type="domain" description="GST C-terminal" evidence="6">
    <location>
        <begin position="63"/>
        <end position="205"/>
    </location>
</feature>
<evidence type="ECO:0000256" key="3">
    <source>
        <dbReference type="ARBA" id="ARBA00047960"/>
    </source>
</evidence>
<keyword evidence="2 7" id="KW-0808">Transferase</keyword>
<gene>
    <name evidence="7" type="ORF">SAMN06296036_11944</name>
</gene>
<sequence>MIKLHHLNQSRSQRILWLLEELSVDYEIIRYQRQAKDSLAPPELKEVHPLGKSPVIEFEGKVMAESGAITQFLIDRFAPDRLAPPSGSASWFDYLYWISFAESSAMIPLLLQLFIHKDGAETNFIHLYAQDEVNKVLSHLDQSLEGKRYLVDDRLTGADMMVSFVVDVLKRREILGKYPNIERYSHTLSEHESYQKAIAIEAQNS</sequence>
<protein>
    <recommendedName>
        <fullName evidence="1">glutathione transferase</fullName>
        <ecNumber evidence="1">2.5.1.18</ecNumber>
    </recommendedName>
</protein>
<comment type="catalytic activity">
    <reaction evidence="3">
        <text>RX + glutathione = an S-substituted glutathione + a halide anion + H(+)</text>
        <dbReference type="Rhea" id="RHEA:16437"/>
        <dbReference type="ChEBI" id="CHEBI:15378"/>
        <dbReference type="ChEBI" id="CHEBI:16042"/>
        <dbReference type="ChEBI" id="CHEBI:17792"/>
        <dbReference type="ChEBI" id="CHEBI:57925"/>
        <dbReference type="ChEBI" id="CHEBI:90779"/>
        <dbReference type="EC" id="2.5.1.18"/>
    </reaction>
</comment>
<dbReference type="Pfam" id="PF02798">
    <property type="entry name" value="GST_N"/>
    <property type="match status" value="1"/>
</dbReference>
<evidence type="ECO:0000256" key="2">
    <source>
        <dbReference type="ARBA" id="ARBA00022679"/>
    </source>
</evidence>